<protein>
    <submittedName>
        <fullName evidence="1">Uncharacterized protein</fullName>
    </submittedName>
</protein>
<keyword evidence="2" id="KW-1185">Reference proteome</keyword>
<dbReference type="RefSeq" id="WP_248864910.1">
    <property type="nucleotide sequence ID" value="NZ_CP086322.1"/>
</dbReference>
<evidence type="ECO:0000313" key="1">
    <source>
        <dbReference type="EMBL" id="UQA94038.1"/>
    </source>
</evidence>
<dbReference type="Proteomes" id="UP000830115">
    <property type="component" value="Chromosome"/>
</dbReference>
<name>A0ABY4M9I8_9ACTN</name>
<organism evidence="1 2">
    <name type="scientific">Streptomyces halobius</name>
    <dbReference type="NCBI Taxonomy" id="2879846"/>
    <lineage>
        <taxon>Bacteria</taxon>
        <taxon>Bacillati</taxon>
        <taxon>Actinomycetota</taxon>
        <taxon>Actinomycetes</taxon>
        <taxon>Kitasatosporales</taxon>
        <taxon>Streptomycetaceae</taxon>
        <taxon>Streptomyces</taxon>
    </lineage>
</organism>
<dbReference type="EMBL" id="CP086322">
    <property type="protein sequence ID" value="UQA94038.1"/>
    <property type="molecule type" value="Genomic_DNA"/>
</dbReference>
<gene>
    <name evidence="1" type="ORF">K9S39_21125</name>
</gene>
<evidence type="ECO:0000313" key="2">
    <source>
        <dbReference type="Proteomes" id="UP000830115"/>
    </source>
</evidence>
<proteinExistence type="predicted"/>
<accession>A0ABY4M9I8</accession>
<sequence length="142" mass="15479">MKVLACQHKPCGKRFPKNADARQRYCDSRCRVAASRARRASARNGGLAPVKPLSAPEGSAERLDDVRALWDALIRQVAADGLMVIGASGLPVAHPALRYFSALHSAMRDLENGTASGSEESVLEQMQRLAQQALDEYDPEDF</sequence>
<reference evidence="1" key="1">
    <citation type="submission" date="2021-10" db="EMBL/GenBank/DDBJ databases">
        <title>Streptomyces nigrumlapis sp.nov.,an antimicrobial producing actinobacterium isolated from Black Gobi rocks.</title>
        <authorList>
            <person name="Wen Y."/>
            <person name="Zhang W."/>
            <person name="Liu X.G."/>
        </authorList>
    </citation>
    <scope>NUCLEOTIDE SEQUENCE</scope>
    <source>
        <strain evidence="1">ST13-2-2</strain>
    </source>
</reference>